<evidence type="ECO:0000313" key="1">
    <source>
        <dbReference type="EMBL" id="OCT53759.1"/>
    </source>
</evidence>
<sequence length="239" mass="26238">MTLNAAAASKPPTVIHIEGRAKVKTTAERAALDVHVFDTGYDKDLAAKNVITAVNTLQSQLDSLVSRLENGDISPTSPITFYSIASLSISTGDDYGNEGNRPNPDKKLHTASSAVDVHFRDFTILGEMVVRFSGMDYVGLRGVTWQLTDAKQAWLDEEVRMQALRHAVERAEAYARIIGRERVTCVKIEDNGEFWPLTREMQTVRKVASVDAFGVGAGIQFEPGNIEVRGTVSVEFHAE</sequence>
<dbReference type="OrthoDB" id="3335918at2759"/>
<dbReference type="AlphaFoldDB" id="A0A1C1CYY8"/>
<dbReference type="InterPro" id="IPR052022">
    <property type="entry name" value="26kDa_periplasmic_antigen"/>
</dbReference>
<evidence type="ECO:0000313" key="2">
    <source>
        <dbReference type="Proteomes" id="UP000094526"/>
    </source>
</evidence>
<dbReference type="GO" id="GO:0006974">
    <property type="term" value="P:DNA damage response"/>
    <property type="evidence" value="ECO:0007669"/>
    <property type="project" value="TreeGrafter"/>
</dbReference>
<dbReference type="Pfam" id="PF04402">
    <property type="entry name" value="SIMPL"/>
    <property type="match status" value="1"/>
</dbReference>
<proteinExistence type="predicted"/>
<dbReference type="VEuPathDB" id="FungiDB:G647_00689"/>
<protein>
    <recommendedName>
        <fullName evidence="3">SIMPL domain-containing protein</fullName>
    </recommendedName>
</protein>
<comment type="caution">
    <text evidence="1">The sequence shown here is derived from an EMBL/GenBank/DDBJ whole genome shotgun (WGS) entry which is preliminary data.</text>
</comment>
<dbReference type="EMBL" id="LGRB01000008">
    <property type="protein sequence ID" value="OCT53759.1"/>
    <property type="molecule type" value="Genomic_DNA"/>
</dbReference>
<keyword evidence="2" id="KW-1185">Reference proteome</keyword>
<evidence type="ECO:0008006" key="3">
    <source>
        <dbReference type="Google" id="ProtNLM"/>
    </source>
</evidence>
<dbReference type="Proteomes" id="UP000094526">
    <property type="component" value="Unassembled WGS sequence"/>
</dbReference>
<name>A0A1C1CYY8_9EURO</name>
<dbReference type="eggNOG" id="ENOG502SGSU">
    <property type="taxonomic scope" value="Eukaryota"/>
</dbReference>
<dbReference type="VEuPathDB" id="FungiDB:CLCR_10762"/>
<accession>A0A1C1CYY8</accession>
<dbReference type="InterPro" id="IPR007497">
    <property type="entry name" value="SIMPL/DUF541"/>
</dbReference>
<dbReference type="Gene3D" id="3.30.70.2970">
    <property type="entry name" value="Protein of unknown function (DUF541), domain 2"/>
    <property type="match status" value="1"/>
</dbReference>
<dbReference type="Gene3D" id="3.30.110.170">
    <property type="entry name" value="Protein of unknown function (DUF541), domain 1"/>
    <property type="match status" value="1"/>
</dbReference>
<dbReference type="PANTHER" id="PTHR34387:SF1">
    <property type="entry name" value="PERIPLASMIC IMMUNOGENIC PROTEIN"/>
    <property type="match status" value="1"/>
</dbReference>
<dbReference type="PANTHER" id="PTHR34387">
    <property type="entry name" value="SLR1258 PROTEIN"/>
    <property type="match status" value="1"/>
</dbReference>
<organism evidence="1 2">
    <name type="scientific">Cladophialophora carrionii</name>
    <dbReference type="NCBI Taxonomy" id="86049"/>
    <lineage>
        <taxon>Eukaryota</taxon>
        <taxon>Fungi</taxon>
        <taxon>Dikarya</taxon>
        <taxon>Ascomycota</taxon>
        <taxon>Pezizomycotina</taxon>
        <taxon>Eurotiomycetes</taxon>
        <taxon>Chaetothyriomycetidae</taxon>
        <taxon>Chaetothyriales</taxon>
        <taxon>Herpotrichiellaceae</taxon>
        <taxon>Cladophialophora</taxon>
    </lineage>
</organism>
<reference evidence="2" key="1">
    <citation type="submission" date="2015-07" db="EMBL/GenBank/DDBJ databases">
        <authorList>
            <person name="Teixeira M.M."/>
            <person name="Souza R.C."/>
            <person name="Almeida L.G."/>
            <person name="Vicente V.A."/>
            <person name="de Hoog S."/>
            <person name="Bocca A.L."/>
            <person name="de Almeida S.R."/>
            <person name="Vasconcelos A.T."/>
            <person name="Felipe M.S."/>
        </authorList>
    </citation>
    <scope>NUCLEOTIDE SEQUENCE [LARGE SCALE GENOMIC DNA]</scope>
    <source>
        <strain evidence="2">KSF</strain>
    </source>
</reference>
<gene>
    <name evidence="1" type="ORF">CLCR_10762</name>
</gene>